<comment type="caution">
    <text evidence="1">The sequence shown here is derived from an EMBL/GenBank/DDBJ whole genome shotgun (WGS) entry which is preliminary data.</text>
</comment>
<reference evidence="1 2" key="1">
    <citation type="journal article" date="2021" name="Hortic Res">
        <title>High-quality reference genome and annotation aids understanding of berry development for evergreen blueberry (Vaccinium darrowii).</title>
        <authorList>
            <person name="Yu J."/>
            <person name="Hulse-Kemp A.M."/>
            <person name="Babiker E."/>
            <person name="Staton M."/>
        </authorList>
    </citation>
    <scope>NUCLEOTIDE SEQUENCE [LARGE SCALE GENOMIC DNA]</scope>
    <source>
        <strain evidence="2">cv. NJ 8807/NJ 8810</strain>
        <tissue evidence="1">Young leaf</tissue>
    </source>
</reference>
<protein>
    <submittedName>
        <fullName evidence="1">Uncharacterized protein</fullName>
    </submittedName>
</protein>
<evidence type="ECO:0000313" key="1">
    <source>
        <dbReference type="EMBL" id="KAH7846130.1"/>
    </source>
</evidence>
<sequence length="272" mass="30404">MRPEKKPSPSPLGYIPVETTDADSACKKSTMEFPTTTTTITVEAEPTSIPTQQPPQRDLSIADFSIAEIVFGFIVFLLLFFGALVVIGHVMDAMIEYPSKRYGPEIHVHAVYLSLKNLSSSHIITEGEITFNVAKPQDCSVSTYDNFEVAIFYEEKPLSMTIMDPFTQMEMNNTTMVKATFPSIISPIETRVSERMASYFISNSSFELSFDVKAKGNMWPNEWMRRGDIQSERLITFRCPNVKAEIVAKTGLGTMAGEALKCEVEGRSAIFF</sequence>
<organism evidence="1 2">
    <name type="scientific">Vaccinium darrowii</name>
    <dbReference type="NCBI Taxonomy" id="229202"/>
    <lineage>
        <taxon>Eukaryota</taxon>
        <taxon>Viridiplantae</taxon>
        <taxon>Streptophyta</taxon>
        <taxon>Embryophyta</taxon>
        <taxon>Tracheophyta</taxon>
        <taxon>Spermatophyta</taxon>
        <taxon>Magnoliopsida</taxon>
        <taxon>eudicotyledons</taxon>
        <taxon>Gunneridae</taxon>
        <taxon>Pentapetalae</taxon>
        <taxon>asterids</taxon>
        <taxon>Ericales</taxon>
        <taxon>Ericaceae</taxon>
        <taxon>Vaccinioideae</taxon>
        <taxon>Vaccinieae</taxon>
        <taxon>Vaccinium</taxon>
    </lineage>
</organism>
<gene>
    <name evidence="1" type="ORF">Vadar_010328</name>
</gene>
<evidence type="ECO:0000313" key="2">
    <source>
        <dbReference type="Proteomes" id="UP000828048"/>
    </source>
</evidence>
<proteinExistence type="predicted"/>
<dbReference type="EMBL" id="CM037155">
    <property type="protein sequence ID" value="KAH7846130.1"/>
    <property type="molecule type" value="Genomic_DNA"/>
</dbReference>
<keyword evidence="2" id="KW-1185">Reference proteome</keyword>
<accession>A0ACB7XZK7</accession>
<name>A0ACB7XZK7_9ERIC</name>
<dbReference type="Proteomes" id="UP000828048">
    <property type="component" value="Chromosome 5"/>
</dbReference>